<evidence type="ECO:0000256" key="4">
    <source>
        <dbReference type="ARBA" id="ARBA00023186"/>
    </source>
</evidence>
<dbReference type="EMBL" id="CP003350">
    <property type="protein sequence ID" value="AFC86458.1"/>
    <property type="molecule type" value="Genomic_DNA"/>
</dbReference>
<evidence type="ECO:0000313" key="7">
    <source>
        <dbReference type="Proteomes" id="UP000005234"/>
    </source>
</evidence>
<dbReference type="RefSeq" id="WP_014403461.1">
    <property type="nucleotide sequence ID" value="NC_017033.1"/>
</dbReference>
<reference evidence="6" key="1">
    <citation type="submission" date="2012-02" db="EMBL/GenBank/DDBJ databases">
        <title>The complete genome of Frateuria aurantia DSM 6220.</title>
        <authorList>
            <consortium name="US DOE Joint Genome Institute (JGI-PGF)"/>
            <person name="Lucas S."/>
            <person name="Copeland A."/>
            <person name="Lapidus A."/>
            <person name="Glavina del Rio T."/>
            <person name="Dalin E."/>
            <person name="Tice H."/>
            <person name="Bruce D."/>
            <person name="Goodwin L."/>
            <person name="Pitluck S."/>
            <person name="Peters L."/>
            <person name="Ovchinnikova G."/>
            <person name="Teshima H."/>
            <person name="Kyrpides N."/>
            <person name="Mavromatis K."/>
            <person name="Ivanova N."/>
            <person name="Brettin T."/>
            <person name="Detter J.C."/>
            <person name="Han C."/>
            <person name="Larimer F."/>
            <person name="Land M."/>
            <person name="Hauser L."/>
            <person name="Markowitz V."/>
            <person name="Cheng J.-F."/>
            <person name="Hugenholtz P."/>
            <person name="Woyke T."/>
            <person name="Wu D."/>
            <person name="Brambilla E."/>
            <person name="Klenk H.-P."/>
            <person name="Eisen J.A."/>
        </authorList>
    </citation>
    <scope>NUCLEOTIDE SEQUENCE</scope>
    <source>
        <strain evidence="6">DSM 6220</strain>
    </source>
</reference>
<evidence type="ECO:0000313" key="6">
    <source>
        <dbReference type="EMBL" id="AFC86458.1"/>
    </source>
</evidence>
<proteinExistence type="predicted"/>
<keyword evidence="7" id="KW-1185">Reference proteome</keyword>
<keyword evidence="4" id="KW-0143">Chaperone</keyword>
<dbReference type="Pfam" id="PF05400">
    <property type="entry name" value="FliT"/>
    <property type="match status" value="1"/>
</dbReference>
<evidence type="ECO:0000256" key="2">
    <source>
        <dbReference type="ARBA" id="ARBA00022490"/>
    </source>
</evidence>
<dbReference type="AlphaFoldDB" id="H8L3D6"/>
<organism evidence="6 7">
    <name type="scientific">Frateuria aurantia (strain ATCC 33424 / DSM 6220 / KCTC 2777 / LMG 1558 / NBRC 3245 / NCIMB 13370)</name>
    <name type="common">Acetobacter aurantius</name>
    <dbReference type="NCBI Taxonomy" id="767434"/>
    <lineage>
        <taxon>Bacteria</taxon>
        <taxon>Pseudomonadati</taxon>
        <taxon>Pseudomonadota</taxon>
        <taxon>Gammaproteobacteria</taxon>
        <taxon>Lysobacterales</taxon>
        <taxon>Rhodanobacteraceae</taxon>
        <taxon>Frateuria</taxon>
    </lineage>
</organism>
<gene>
    <name evidence="6" type="ordered locus">Fraau_2074</name>
</gene>
<dbReference type="InterPro" id="IPR008622">
    <property type="entry name" value="FliT"/>
</dbReference>
<dbReference type="Proteomes" id="UP000005234">
    <property type="component" value="Chromosome"/>
</dbReference>
<comment type="subcellular location">
    <subcellularLocation>
        <location evidence="1">Cytoplasm</location>
        <location evidence="1">Cytosol</location>
    </subcellularLocation>
</comment>
<accession>H8L3D6</accession>
<dbReference type="HOGENOM" id="CLU_2259654_0_0_6"/>
<name>H8L3D6_FRAAD</name>
<dbReference type="KEGG" id="fau:Fraau_2074"/>
<evidence type="ECO:0000256" key="3">
    <source>
        <dbReference type="ARBA" id="ARBA00022795"/>
    </source>
</evidence>
<dbReference type="STRING" id="767434.Fraau_2074"/>
<keyword evidence="2" id="KW-0963">Cytoplasm</keyword>
<evidence type="ECO:0000256" key="1">
    <source>
        <dbReference type="ARBA" id="ARBA00004514"/>
    </source>
</evidence>
<protein>
    <recommendedName>
        <fullName evidence="5">Flagellar protein FliT</fullName>
    </recommendedName>
</protein>
<sequence>MTDQPTSPLDQLQQLSELMQSAANLHDWPRVIMLNERRNTILQRLTNIDDEHRPQLLALVETHNQLVHHVNRIQDSLTRQQAYLGISRRGVSRYLAVEQAGQP</sequence>
<keyword evidence="3" id="KW-1005">Bacterial flagellum biogenesis</keyword>
<evidence type="ECO:0000256" key="5">
    <source>
        <dbReference type="ARBA" id="ARBA00093797"/>
    </source>
</evidence>